<name>A0A4Z0D502_9FIRM</name>
<reference evidence="3 4" key="1">
    <citation type="submission" date="2019-03" db="EMBL/GenBank/DDBJ databases">
        <title>Draft genome sequence data and analysis of a Fermenting Bacterium, Soehngenia longevitae strain 1933PT, isolated from petroleum reservoir in Azerbaijan.</title>
        <authorList>
            <person name="Grouzdev D.S."/>
            <person name="Bidzhieva S.K."/>
            <person name="Sokolova D.S."/>
            <person name="Tourova T.P."/>
            <person name="Poltaraus A.B."/>
            <person name="Nazina T.N."/>
        </authorList>
    </citation>
    <scope>NUCLEOTIDE SEQUENCE [LARGE SCALE GENOMIC DNA]</scope>
    <source>
        <strain evidence="3 4">1933P</strain>
    </source>
</reference>
<dbReference type="InterPro" id="IPR001455">
    <property type="entry name" value="TusA-like"/>
</dbReference>
<dbReference type="NCBIfam" id="TIGR03527">
    <property type="entry name" value="selenium_YedF"/>
    <property type="match status" value="1"/>
</dbReference>
<dbReference type="PANTHER" id="PTHR33279:SF6">
    <property type="entry name" value="SULFUR CARRIER PROTEIN YEDF-RELATED"/>
    <property type="match status" value="1"/>
</dbReference>
<gene>
    <name evidence="3" type="primary">yedF</name>
    <name evidence="3" type="ORF">E4100_08395</name>
</gene>
<dbReference type="Pfam" id="PF02635">
    <property type="entry name" value="DsrE"/>
    <property type="match status" value="1"/>
</dbReference>
<dbReference type="InterPro" id="IPR019870">
    <property type="entry name" value="Se_metab_YedF"/>
</dbReference>
<dbReference type="SUPFAM" id="SSF75169">
    <property type="entry name" value="DsrEFH-like"/>
    <property type="match status" value="1"/>
</dbReference>
<evidence type="ECO:0000259" key="2">
    <source>
        <dbReference type="PROSITE" id="PS01148"/>
    </source>
</evidence>
<comment type="caution">
    <text evidence="3">The sequence shown here is derived from an EMBL/GenBank/DDBJ whole genome shotgun (WGS) entry which is preliminary data.</text>
</comment>
<dbReference type="AlphaFoldDB" id="A0A4Z0D502"/>
<dbReference type="SUPFAM" id="SSF64307">
    <property type="entry name" value="SirA-like"/>
    <property type="match status" value="1"/>
</dbReference>
<dbReference type="EMBL" id="SRIB01000012">
    <property type="protein sequence ID" value="TFZ39502.1"/>
    <property type="molecule type" value="Genomic_DNA"/>
</dbReference>
<keyword evidence="4" id="KW-1185">Reference proteome</keyword>
<accession>A0A4Z0D502</accession>
<comment type="similarity">
    <text evidence="1">Belongs to the sulfur carrier protein TusA family.</text>
</comment>
<evidence type="ECO:0000313" key="3">
    <source>
        <dbReference type="EMBL" id="TFZ39502.1"/>
    </source>
</evidence>
<dbReference type="Pfam" id="PF01206">
    <property type="entry name" value="TusA"/>
    <property type="match status" value="1"/>
</dbReference>
<dbReference type="GO" id="GO:0016740">
    <property type="term" value="F:transferase activity"/>
    <property type="evidence" value="ECO:0007669"/>
    <property type="project" value="UniProtKB-KW"/>
</dbReference>
<feature type="domain" description="UPF0033" evidence="2">
    <location>
        <begin position="5"/>
        <end position="29"/>
    </location>
</feature>
<sequence length="199" mass="22424">MMKEIDARGLECPKPVILTKKELDNIEEGKVKTTVDNEVARENLIKLAKSQNADFEVEELEGGLFAVTIEKKTSAETQKQKKLVEVDENYVIAIQSEHMGRGDEKLGKILMKSFIYTVRETKPYPKSILFFNSGVKLTVEESEVLDDLKDLENEGVEIISCGTCLDYFNLKDKLGVGSISNMYTIYEKMRNSTNVVTIG</sequence>
<dbReference type="InterPro" id="IPR027396">
    <property type="entry name" value="DsrEFH-like"/>
</dbReference>
<evidence type="ECO:0000256" key="1">
    <source>
        <dbReference type="ARBA" id="ARBA00008984"/>
    </source>
</evidence>
<dbReference type="CDD" id="cd03421">
    <property type="entry name" value="SirA_like_N"/>
    <property type="match status" value="1"/>
</dbReference>
<keyword evidence="3" id="KW-0808">Transferase</keyword>
<protein>
    <submittedName>
        <fullName evidence="3">Sulfurtransferase-like selenium metabolism protein YedF</fullName>
    </submittedName>
</protein>
<evidence type="ECO:0000313" key="4">
    <source>
        <dbReference type="Proteomes" id="UP000298381"/>
    </source>
</evidence>
<dbReference type="PROSITE" id="PS01148">
    <property type="entry name" value="UPF0033"/>
    <property type="match status" value="1"/>
</dbReference>
<dbReference type="Proteomes" id="UP000298381">
    <property type="component" value="Unassembled WGS sequence"/>
</dbReference>
<proteinExistence type="inferred from homology"/>
<dbReference type="InterPro" id="IPR003787">
    <property type="entry name" value="Sulphur_relay_DsrE/F-like"/>
</dbReference>
<organism evidence="3 4">
    <name type="scientific">Soehngenia longivitae</name>
    <dbReference type="NCBI Taxonomy" id="2562294"/>
    <lineage>
        <taxon>Bacteria</taxon>
        <taxon>Bacillati</taxon>
        <taxon>Bacillota</taxon>
        <taxon>Tissierellia</taxon>
        <taxon>Tissierellales</taxon>
        <taxon>Tissierellaceae</taxon>
        <taxon>Soehngenia</taxon>
    </lineage>
</organism>
<dbReference type="OrthoDB" id="9801500at2"/>
<dbReference type="PANTHER" id="PTHR33279">
    <property type="entry name" value="SULFUR CARRIER PROTEIN YEDF-RELATED"/>
    <property type="match status" value="1"/>
</dbReference>
<dbReference type="InterPro" id="IPR036868">
    <property type="entry name" value="TusA-like_sf"/>
</dbReference>
<dbReference type="Gene3D" id="3.30.110.40">
    <property type="entry name" value="TusA-like domain"/>
    <property type="match status" value="1"/>
</dbReference>